<feature type="domain" description="Ribosomal RNA small subunit methyltransferase E PUA-like" evidence="14">
    <location>
        <begin position="16"/>
        <end position="63"/>
    </location>
</feature>
<dbReference type="InterPro" id="IPR029028">
    <property type="entry name" value="Alpha/beta_knot_MTases"/>
</dbReference>
<dbReference type="NCBIfam" id="TIGR00046">
    <property type="entry name" value="RsmE family RNA methyltransferase"/>
    <property type="match status" value="1"/>
</dbReference>
<keyword evidence="5 12" id="KW-0963">Cytoplasm</keyword>
<evidence type="ECO:0000259" key="14">
    <source>
        <dbReference type="Pfam" id="PF20260"/>
    </source>
</evidence>
<dbReference type="InterPro" id="IPR015947">
    <property type="entry name" value="PUA-like_sf"/>
</dbReference>
<dbReference type="SUPFAM" id="SSF88697">
    <property type="entry name" value="PUA domain-like"/>
    <property type="match status" value="1"/>
</dbReference>
<evidence type="ECO:0000256" key="1">
    <source>
        <dbReference type="ARBA" id="ARBA00004496"/>
    </source>
</evidence>
<dbReference type="Pfam" id="PF20260">
    <property type="entry name" value="PUA_4"/>
    <property type="match status" value="1"/>
</dbReference>
<comment type="function">
    <text evidence="10 12">Specifically methylates the N3 position of the uracil ring of uridine 1498 (m3U1498) in 16S rRNA. Acts on the fully assembled 30S ribosomal subunit.</text>
</comment>
<dbReference type="GO" id="GO:0032259">
    <property type="term" value="P:methylation"/>
    <property type="evidence" value="ECO:0007669"/>
    <property type="project" value="UniProtKB-KW"/>
</dbReference>
<comment type="subcellular location">
    <subcellularLocation>
        <location evidence="1 12">Cytoplasm</location>
    </subcellularLocation>
</comment>
<dbReference type="InterPro" id="IPR046887">
    <property type="entry name" value="RsmE_PUA-like"/>
</dbReference>
<keyword evidence="8 12" id="KW-0808">Transferase</keyword>
<evidence type="ECO:0000256" key="8">
    <source>
        <dbReference type="ARBA" id="ARBA00022679"/>
    </source>
</evidence>
<organism evidence="15 16">
    <name type="scientific">Anaeromassilibacillus senegalensis</name>
    <dbReference type="NCBI Taxonomy" id="1673717"/>
    <lineage>
        <taxon>Bacteria</taxon>
        <taxon>Bacillati</taxon>
        <taxon>Bacillota</taxon>
        <taxon>Clostridia</taxon>
        <taxon>Eubacteriales</taxon>
        <taxon>Acutalibacteraceae</taxon>
        <taxon>Anaeromassilibacillus</taxon>
    </lineage>
</organism>
<dbReference type="InterPro" id="IPR029026">
    <property type="entry name" value="tRNA_m1G_MTases_N"/>
</dbReference>
<dbReference type="InterPro" id="IPR006700">
    <property type="entry name" value="RsmE"/>
</dbReference>
<feature type="domain" description="Ribosomal RNA small subunit methyltransferase E methyltransferase" evidence="13">
    <location>
        <begin position="73"/>
        <end position="234"/>
    </location>
</feature>
<evidence type="ECO:0000256" key="4">
    <source>
        <dbReference type="ARBA" id="ARBA00013673"/>
    </source>
</evidence>
<gene>
    <name evidence="15" type="ORF">L0P57_06025</name>
</gene>
<evidence type="ECO:0000313" key="15">
    <source>
        <dbReference type="EMBL" id="MCG4610489.1"/>
    </source>
</evidence>
<sequence>MPRFFIDYIPEERAILTGPDAHHIAKSLRMRPGEPLILCDSIGTDYNCEIEQIDGETVTVKVLNFCRSVSEPSVFVTLYQAFPKADKMDAVVQKSVELGVSRIVPMLSERCVSRPDEKAVKKKADRWQKIAEEAAKQSGRGVIPQVSPSLPFRAAIQEAEKAGEILFFYEGGGEHISALVGPKTQKLSLFIGPEGGFAEAEVRFAQEHGAKIATLGPRILRTETAPIAALAAIMLATDNL</sequence>
<dbReference type="NCBIfam" id="NF008692">
    <property type="entry name" value="PRK11713.1-5"/>
    <property type="match status" value="1"/>
</dbReference>
<evidence type="ECO:0000256" key="12">
    <source>
        <dbReference type="PIRNR" id="PIRNR015601"/>
    </source>
</evidence>
<keyword evidence="9 12" id="KW-0949">S-adenosyl-L-methionine</keyword>
<evidence type="ECO:0000256" key="2">
    <source>
        <dbReference type="ARBA" id="ARBA00005528"/>
    </source>
</evidence>
<dbReference type="CDD" id="cd18084">
    <property type="entry name" value="RsmE-like"/>
    <property type="match status" value="1"/>
</dbReference>
<evidence type="ECO:0000256" key="9">
    <source>
        <dbReference type="ARBA" id="ARBA00022691"/>
    </source>
</evidence>
<evidence type="ECO:0000259" key="13">
    <source>
        <dbReference type="Pfam" id="PF04452"/>
    </source>
</evidence>
<dbReference type="SUPFAM" id="SSF75217">
    <property type="entry name" value="alpha/beta knot"/>
    <property type="match status" value="1"/>
</dbReference>
<evidence type="ECO:0000256" key="5">
    <source>
        <dbReference type="ARBA" id="ARBA00022490"/>
    </source>
</evidence>
<comment type="caution">
    <text evidence="15">The sequence shown here is derived from an EMBL/GenBank/DDBJ whole genome shotgun (WGS) entry which is preliminary data.</text>
</comment>
<dbReference type="InterPro" id="IPR046886">
    <property type="entry name" value="RsmE_MTase_dom"/>
</dbReference>
<dbReference type="Proteomes" id="UP001298681">
    <property type="component" value="Unassembled WGS sequence"/>
</dbReference>
<dbReference type="RefSeq" id="WP_087234305.1">
    <property type="nucleotide sequence ID" value="NZ_JAKNHQ010000006.1"/>
</dbReference>
<evidence type="ECO:0000256" key="10">
    <source>
        <dbReference type="ARBA" id="ARBA00025699"/>
    </source>
</evidence>
<protein>
    <recommendedName>
        <fullName evidence="4 12">Ribosomal RNA small subunit methyltransferase E</fullName>
        <ecNumber evidence="3 12">2.1.1.193</ecNumber>
    </recommendedName>
</protein>
<evidence type="ECO:0000256" key="7">
    <source>
        <dbReference type="ARBA" id="ARBA00022603"/>
    </source>
</evidence>
<dbReference type="PANTHER" id="PTHR30027:SF3">
    <property type="entry name" value="16S RRNA (URACIL(1498)-N(3))-METHYLTRANSFERASE"/>
    <property type="match status" value="1"/>
</dbReference>
<dbReference type="GO" id="GO:0008168">
    <property type="term" value="F:methyltransferase activity"/>
    <property type="evidence" value="ECO:0007669"/>
    <property type="project" value="UniProtKB-KW"/>
</dbReference>
<dbReference type="EC" id="2.1.1.193" evidence="3 12"/>
<keyword evidence="16" id="KW-1185">Reference proteome</keyword>
<keyword evidence="6 12" id="KW-0698">rRNA processing</keyword>
<dbReference type="Gene3D" id="3.40.1280.10">
    <property type="match status" value="1"/>
</dbReference>
<comment type="similarity">
    <text evidence="2 12">Belongs to the RNA methyltransferase RsmE family.</text>
</comment>
<dbReference type="PIRSF" id="PIRSF015601">
    <property type="entry name" value="MTase_slr0722"/>
    <property type="match status" value="1"/>
</dbReference>
<proteinExistence type="inferred from homology"/>
<dbReference type="Pfam" id="PF04452">
    <property type="entry name" value="Methyltrans_RNA"/>
    <property type="match status" value="1"/>
</dbReference>
<name>A0ABS9MI59_9FIRM</name>
<comment type="catalytic activity">
    <reaction evidence="11 12">
        <text>uridine(1498) in 16S rRNA + S-adenosyl-L-methionine = N(3)-methyluridine(1498) in 16S rRNA + S-adenosyl-L-homocysteine + H(+)</text>
        <dbReference type="Rhea" id="RHEA:42920"/>
        <dbReference type="Rhea" id="RHEA-COMP:10283"/>
        <dbReference type="Rhea" id="RHEA-COMP:10284"/>
        <dbReference type="ChEBI" id="CHEBI:15378"/>
        <dbReference type="ChEBI" id="CHEBI:57856"/>
        <dbReference type="ChEBI" id="CHEBI:59789"/>
        <dbReference type="ChEBI" id="CHEBI:65315"/>
        <dbReference type="ChEBI" id="CHEBI:74502"/>
        <dbReference type="EC" id="2.1.1.193"/>
    </reaction>
</comment>
<dbReference type="PANTHER" id="PTHR30027">
    <property type="entry name" value="RIBOSOMAL RNA SMALL SUBUNIT METHYLTRANSFERASE E"/>
    <property type="match status" value="1"/>
</dbReference>
<evidence type="ECO:0000256" key="6">
    <source>
        <dbReference type="ARBA" id="ARBA00022552"/>
    </source>
</evidence>
<evidence type="ECO:0000256" key="3">
    <source>
        <dbReference type="ARBA" id="ARBA00012328"/>
    </source>
</evidence>
<accession>A0ABS9MI59</accession>
<dbReference type="EMBL" id="JAKNHQ010000006">
    <property type="protein sequence ID" value="MCG4610489.1"/>
    <property type="molecule type" value="Genomic_DNA"/>
</dbReference>
<reference evidence="15 16" key="1">
    <citation type="submission" date="2022-01" db="EMBL/GenBank/DDBJ databases">
        <title>Collection of gut derived symbiotic bacterial strains cultured from healthy donors.</title>
        <authorList>
            <person name="Lin H."/>
            <person name="Kohout C."/>
            <person name="Waligurski E."/>
            <person name="Pamer E.G."/>
        </authorList>
    </citation>
    <scope>NUCLEOTIDE SEQUENCE [LARGE SCALE GENOMIC DNA]</scope>
    <source>
        <strain evidence="15 16">DFI.7.58</strain>
    </source>
</reference>
<keyword evidence="7 12" id="KW-0489">Methyltransferase</keyword>
<evidence type="ECO:0000256" key="11">
    <source>
        <dbReference type="ARBA" id="ARBA00047944"/>
    </source>
</evidence>
<evidence type="ECO:0000313" key="16">
    <source>
        <dbReference type="Proteomes" id="UP001298681"/>
    </source>
</evidence>